<evidence type="ECO:0000259" key="1">
    <source>
        <dbReference type="Pfam" id="PF10137"/>
    </source>
</evidence>
<dbReference type="InterPro" id="IPR019302">
    <property type="entry name" value="CAP12/PCTIR_TIR_dom"/>
</dbReference>
<name>A0ABV5B0D4_9BACL</name>
<evidence type="ECO:0000313" key="3">
    <source>
        <dbReference type="Proteomes" id="UP001580346"/>
    </source>
</evidence>
<reference evidence="2 3" key="1">
    <citation type="submission" date="2024-09" db="EMBL/GenBank/DDBJ databases">
        <title>Paenibacillus zeirhizospherea sp. nov., isolated from surface of the maize (Zea mays) roots in a horticulture field, Hungary.</title>
        <authorList>
            <person name="Marton D."/>
            <person name="Farkas M."/>
            <person name="Bedics A."/>
            <person name="Toth E."/>
            <person name="Tancsics A."/>
            <person name="Boka K."/>
            <person name="Maroti G."/>
            <person name="Kriszt B."/>
            <person name="Cserhati M."/>
        </authorList>
    </citation>
    <scope>NUCLEOTIDE SEQUENCE [LARGE SCALE GENOMIC DNA]</scope>
    <source>
        <strain evidence="2 3">KCTC 33519</strain>
    </source>
</reference>
<dbReference type="Pfam" id="PF10137">
    <property type="entry name" value="CAP12-PCTIR_TIR"/>
    <property type="match status" value="1"/>
</dbReference>
<dbReference type="EMBL" id="JBHHMI010000047">
    <property type="protein sequence ID" value="MFB5269924.1"/>
    <property type="molecule type" value="Genomic_DNA"/>
</dbReference>
<proteinExistence type="predicted"/>
<sequence length="330" mass="37781">MVRIFIGSSREAINYVNAIQALLSYNAEVTPWHAGVFVGHKYTMESLGEQLRTNDFAVFVFGADDLVRLRGKTYLATRDNTLFEMGLFWGRLNRERVFFLIPDKLPEVTDNTLDFVENYHLASDLNGLNVLTYNVREKDYNYNAAVNVACSHILQEISRLENFEHPEDIIPTLRSVVSFYRKFNHNVISREDDHLDYLTAAVQTSYNANCVGFNVDGVALWRADHERIEQISGNVGKGKSYPFTVNQNLEKGQHKILVVEAYLNSRIEFIDSSIGLEKQYLLCYPVGKHYVLSIHIMGYKMISNEKMEFLYDVNQGLIGTVHNLLGGDWS</sequence>
<keyword evidence="3" id="KW-1185">Reference proteome</keyword>
<comment type="caution">
    <text evidence="2">The sequence shown here is derived from an EMBL/GenBank/DDBJ whole genome shotgun (WGS) entry which is preliminary data.</text>
</comment>
<accession>A0ABV5B0D4</accession>
<dbReference type="RefSeq" id="WP_375358193.1">
    <property type="nucleotide sequence ID" value="NZ_JBHHMI010000047.1"/>
</dbReference>
<protein>
    <submittedName>
        <fullName evidence="2">Nucleotide-binding protein</fullName>
    </submittedName>
</protein>
<organism evidence="2 3">
    <name type="scientific">Paenibacillus enshidis</name>
    <dbReference type="NCBI Taxonomy" id="1458439"/>
    <lineage>
        <taxon>Bacteria</taxon>
        <taxon>Bacillati</taxon>
        <taxon>Bacillota</taxon>
        <taxon>Bacilli</taxon>
        <taxon>Bacillales</taxon>
        <taxon>Paenibacillaceae</taxon>
        <taxon>Paenibacillus</taxon>
    </lineage>
</organism>
<evidence type="ECO:0000313" key="2">
    <source>
        <dbReference type="EMBL" id="MFB5269924.1"/>
    </source>
</evidence>
<dbReference type="Proteomes" id="UP001580346">
    <property type="component" value="Unassembled WGS sequence"/>
</dbReference>
<gene>
    <name evidence="2" type="ORF">ACE41H_24515</name>
</gene>
<feature type="domain" description="CD-NTase-associated protein 12/Pycsar effector protein TIR" evidence="1">
    <location>
        <begin position="3"/>
        <end position="134"/>
    </location>
</feature>